<reference evidence="9" key="1">
    <citation type="submission" date="2020-05" db="EMBL/GenBank/DDBJ databases">
        <authorList>
            <person name="Chiriac C."/>
            <person name="Salcher M."/>
            <person name="Ghai R."/>
            <person name="Kavagutti S V."/>
        </authorList>
    </citation>
    <scope>NUCLEOTIDE SEQUENCE</scope>
</reference>
<dbReference type="EMBL" id="CAEZXH010000117">
    <property type="protein sequence ID" value="CAB4694507.1"/>
    <property type="molecule type" value="Genomic_DNA"/>
</dbReference>
<keyword evidence="5 6" id="KW-0472">Membrane</keyword>
<dbReference type="Gene3D" id="3.90.550.10">
    <property type="entry name" value="Spore Coat Polysaccharide Biosynthesis Protein SpsA, Chain A"/>
    <property type="match status" value="1"/>
</dbReference>
<dbReference type="CDD" id="cd00761">
    <property type="entry name" value="Glyco_tranf_GTA_type"/>
    <property type="match status" value="1"/>
</dbReference>
<dbReference type="EMBL" id="CAEZUJ010000008">
    <property type="protein sequence ID" value="CAB4593700.1"/>
    <property type="molecule type" value="Genomic_DNA"/>
</dbReference>
<feature type="domain" description="Glycosyltransferase 2-like" evidence="7">
    <location>
        <begin position="7"/>
        <end position="164"/>
    </location>
</feature>
<keyword evidence="6" id="KW-0812">Transmembrane</keyword>
<dbReference type="PANTHER" id="PTHR43646">
    <property type="entry name" value="GLYCOSYLTRANSFERASE"/>
    <property type="match status" value="1"/>
</dbReference>
<dbReference type="InterPro" id="IPR029044">
    <property type="entry name" value="Nucleotide-diphossugar_trans"/>
</dbReference>
<dbReference type="InterPro" id="IPR001173">
    <property type="entry name" value="Glyco_trans_2-like"/>
</dbReference>
<comment type="subcellular location">
    <subcellularLocation>
        <location evidence="1">Cell membrane</location>
    </subcellularLocation>
</comment>
<evidence type="ECO:0000313" key="9">
    <source>
        <dbReference type="EMBL" id="CAB4694507.1"/>
    </source>
</evidence>
<evidence type="ECO:0000256" key="2">
    <source>
        <dbReference type="ARBA" id="ARBA00022475"/>
    </source>
</evidence>
<proteinExistence type="predicted"/>
<evidence type="ECO:0000313" key="8">
    <source>
        <dbReference type="EMBL" id="CAB4593700.1"/>
    </source>
</evidence>
<dbReference type="Pfam" id="PF00535">
    <property type="entry name" value="Glycos_transf_2"/>
    <property type="match status" value="1"/>
</dbReference>
<dbReference type="PANTHER" id="PTHR43646:SF2">
    <property type="entry name" value="GLYCOSYLTRANSFERASE 2-LIKE DOMAIN-CONTAINING PROTEIN"/>
    <property type="match status" value="1"/>
</dbReference>
<evidence type="ECO:0000256" key="1">
    <source>
        <dbReference type="ARBA" id="ARBA00004236"/>
    </source>
</evidence>
<dbReference type="SUPFAM" id="SSF53448">
    <property type="entry name" value="Nucleotide-diphospho-sugar transferases"/>
    <property type="match status" value="1"/>
</dbReference>
<sequence>MDSKIAILIPARDEENNIKNLLSDLSEQSLLSDYTVTVLDDNSTDSTAESVRTFVNQYDKIEILVGKPLPSEWLGKNYACHQLAVAKSDAKFLVFLDADVRVTQNAIASAISELQIKNLEFISPYPRQIAKSWSEYLIQPLLQWSWLSTLPIKLAQKSSRPSLTAANGQFFVVQTAAYIASGGHKAIKGEVIDDMEIAKSLKRAGFKGGVSNGSNIASCRMYQNWPQLRNGYQKSLWRAFNSIPNAIGLSLLLILFFVYPFFEMLNGSLIGLISYLLIVLSRMVAAKLSRGNFLSSFLHPISILFLIYILTTSWIQHSRGNLSWKGRKI</sequence>
<keyword evidence="6" id="KW-1133">Transmembrane helix</keyword>
<feature type="transmembrane region" description="Helical" evidence="6">
    <location>
        <begin position="243"/>
        <end position="262"/>
    </location>
</feature>
<evidence type="ECO:0000256" key="4">
    <source>
        <dbReference type="ARBA" id="ARBA00022679"/>
    </source>
</evidence>
<feature type="transmembrane region" description="Helical" evidence="6">
    <location>
        <begin position="268"/>
        <end position="285"/>
    </location>
</feature>
<dbReference type="GO" id="GO:0016757">
    <property type="term" value="F:glycosyltransferase activity"/>
    <property type="evidence" value="ECO:0007669"/>
    <property type="project" value="UniProtKB-KW"/>
</dbReference>
<name>A0A6J6P6T5_9ZZZZ</name>
<dbReference type="GO" id="GO:0005886">
    <property type="term" value="C:plasma membrane"/>
    <property type="evidence" value="ECO:0007669"/>
    <property type="project" value="UniProtKB-SubCell"/>
</dbReference>
<keyword evidence="3" id="KW-0328">Glycosyltransferase</keyword>
<keyword evidence="2" id="KW-1003">Cell membrane</keyword>
<evidence type="ECO:0000256" key="3">
    <source>
        <dbReference type="ARBA" id="ARBA00022676"/>
    </source>
</evidence>
<evidence type="ECO:0000256" key="6">
    <source>
        <dbReference type="SAM" id="Phobius"/>
    </source>
</evidence>
<accession>A0A6J6P6T5</accession>
<gene>
    <name evidence="8" type="ORF">UFOPK1811_00327</name>
    <name evidence="9" type="ORF">UFOPK2360_01315</name>
</gene>
<feature type="transmembrane region" description="Helical" evidence="6">
    <location>
        <begin position="297"/>
        <end position="315"/>
    </location>
</feature>
<organism evidence="9">
    <name type="scientific">freshwater metagenome</name>
    <dbReference type="NCBI Taxonomy" id="449393"/>
    <lineage>
        <taxon>unclassified sequences</taxon>
        <taxon>metagenomes</taxon>
        <taxon>ecological metagenomes</taxon>
    </lineage>
</organism>
<keyword evidence="4" id="KW-0808">Transferase</keyword>
<dbReference type="AlphaFoldDB" id="A0A6J6P6T5"/>
<evidence type="ECO:0000256" key="5">
    <source>
        <dbReference type="ARBA" id="ARBA00023136"/>
    </source>
</evidence>
<evidence type="ECO:0000259" key="7">
    <source>
        <dbReference type="Pfam" id="PF00535"/>
    </source>
</evidence>
<protein>
    <submittedName>
        <fullName evidence="9">Unannotated protein</fullName>
    </submittedName>
</protein>